<evidence type="ECO:0000313" key="1">
    <source>
        <dbReference type="EMBL" id="KKN01173.1"/>
    </source>
</evidence>
<accession>A0A0F9Q705</accession>
<dbReference type="EMBL" id="LAZR01005290">
    <property type="protein sequence ID" value="KKN01173.1"/>
    <property type="molecule type" value="Genomic_DNA"/>
</dbReference>
<organism evidence="1">
    <name type="scientific">marine sediment metagenome</name>
    <dbReference type="NCBI Taxonomy" id="412755"/>
    <lineage>
        <taxon>unclassified sequences</taxon>
        <taxon>metagenomes</taxon>
        <taxon>ecological metagenomes</taxon>
    </lineage>
</organism>
<reference evidence="1" key="1">
    <citation type="journal article" date="2015" name="Nature">
        <title>Complex archaea that bridge the gap between prokaryotes and eukaryotes.</title>
        <authorList>
            <person name="Spang A."/>
            <person name="Saw J.H."/>
            <person name="Jorgensen S.L."/>
            <person name="Zaremba-Niedzwiedzka K."/>
            <person name="Martijn J."/>
            <person name="Lind A.E."/>
            <person name="van Eijk R."/>
            <person name="Schleper C."/>
            <person name="Guy L."/>
            <person name="Ettema T.J."/>
        </authorList>
    </citation>
    <scope>NUCLEOTIDE SEQUENCE</scope>
</reference>
<dbReference type="AlphaFoldDB" id="A0A0F9Q705"/>
<gene>
    <name evidence="1" type="ORF">LCGC14_1130420</name>
</gene>
<protein>
    <submittedName>
        <fullName evidence="1">Uncharacterized protein</fullName>
    </submittedName>
</protein>
<proteinExistence type="predicted"/>
<comment type="caution">
    <text evidence="1">The sequence shown here is derived from an EMBL/GenBank/DDBJ whole genome shotgun (WGS) entry which is preliminary data.</text>
</comment>
<name>A0A0F9Q705_9ZZZZ</name>
<sequence>MPVVPINEATEDEKGRQIRPILYNTAKDGSGTWYVPVVDSNGMTVILPYTMAVAQGGISGHTTINKFGRNIEIDSNATADIWDGGATVGALPAGTSLIWVSPTAAATHDITSTSTSDDGDPVGVGARTLKIFGLPDWDNKEISEVITMNGTGNVETTNSYVIIYRMQVLTKGATNVNVGTITATAKAPSATTITARIEVGKGQTQMAIFAIPSTQTFYIDRFYANMNKAGGASGQIDVALLVNPEPDAELTNFLVKHTFGLEKVGTTAFLIPFTTPKTIDGPAIIKVQVESATNDMDVSAGFDGVIADD</sequence>